<dbReference type="PROSITE" id="PS51257">
    <property type="entry name" value="PROKAR_LIPOPROTEIN"/>
    <property type="match status" value="1"/>
</dbReference>
<dbReference type="PRINTS" id="PR00111">
    <property type="entry name" value="ABHYDROLASE"/>
</dbReference>
<dbReference type="Gene3D" id="3.40.50.1820">
    <property type="entry name" value="alpha/beta hydrolase"/>
    <property type="match status" value="1"/>
</dbReference>
<dbReference type="OrthoDB" id="64748at2"/>
<dbReference type="InterPro" id="IPR000639">
    <property type="entry name" value="Epox_hydrolase-like"/>
</dbReference>
<evidence type="ECO:0000259" key="1">
    <source>
        <dbReference type="Pfam" id="PF00561"/>
    </source>
</evidence>
<dbReference type="PANTHER" id="PTHR46438">
    <property type="entry name" value="ALPHA/BETA-HYDROLASES SUPERFAMILY PROTEIN"/>
    <property type="match status" value="1"/>
</dbReference>
<dbReference type="InterPro" id="IPR000073">
    <property type="entry name" value="AB_hydrolase_1"/>
</dbReference>
<evidence type="ECO:0000313" key="2">
    <source>
        <dbReference type="EMBL" id="SEF68701.1"/>
    </source>
</evidence>
<proteinExistence type="predicted"/>
<reference evidence="2 3" key="1">
    <citation type="submission" date="2016-10" db="EMBL/GenBank/DDBJ databases">
        <authorList>
            <person name="de Groot N.N."/>
        </authorList>
    </citation>
    <scope>NUCLEOTIDE SEQUENCE [LARGE SCALE GENOMIC DNA]</scope>
    <source>
        <strain evidence="2 3">Nm13</strain>
    </source>
</reference>
<gene>
    <name evidence="2" type="ORF">SAMN05216334_10670</name>
</gene>
<dbReference type="Pfam" id="PF00561">
    <property type="entry name" value="Abhydrolase_1"/>
    <property type="match status" value="1"/>
</dbReference>
<organism evidence="2 3">
    <name type="scientific">Nitrosomonas ureae</name>
    <dbReference type="NCBI Taxonomy" id="44577"/>
    <lineage>
        <taxon>Bacteria</taxon>
        <taxon>Pseudomonadati</taxon>
        <taxon>Pseudomonadota</taxon>
        <taxon>Betaproteobacteria</taxon>
        <taxon>Nitrosomonadales</taxon>
        <taxon>Nitrosomonadaceae</taxon>
        <taxon>Nitrosomonas</taxon>
    </lineage>
</organism>
<accession>A0A1H5U387</accession>
<evidence type="ECO:0000313" key="3">
    <source>
        <dbReference type="Proteomes" id="UP000236753"/>
    </source>
</evidence>
<dbReference type="SUPFAM" id="SSF53474">
    <property type="entry name" value="alpha/beta-Hydrolases"/>
    <property type="match status" value="1"/>
</dbReference>
<name>A0A1H5U387_9PROT</name>
<dbReference type="EMBL" id="FNUX01000006">
    <property type="protein sequence ID" value="SEF68701.1"/>
    <property type="molecule type" value="Genomic_DNA"/>
</dbReference>
<dbReference type="AlphaFoldDB" id="A0A1H5U387"/>
<feature type="domain" description="AB hydrolase-1" evidence="1">
    <location>
        <begin position="57"/>
        <end position="296"/>
    </location>
</feature>
<dbReference type="PRINTS" id="PR00412">
    <property type="entry name" value="EPOXHYDRLASE"/>
</dbReference>
<dbReference type="GO" id="GO:0003824">
    <property type="term" value="F:catalytic activity"/>
    <property type="evidence" value="ECO:0007669"/>
    <property type="project" value="InterPro"/>
</dbReference>
<dbReference type="PANTHER" id="PTHR46438:SF11">
    <property type="entry name" value="LIPASE-RELATED"/>
    <property type="match status" value="1"/>
</dbReference>
<dbReference type="InterPro" id="IPR029058">
    <property type="entry name" value="AB_hydrolase_fold"/>
</dbReference>
<sequence>MKNSRISVLLLASLSVILGLGGCAVMDKDIPGWSQYRNPEQAGELRLASESFGAGDPVLLIHGFGASSYSWRHIIEPLAQKYRVITIDLKGFGESPKPRDNAYSVYEQARLVRNFIIENNLKNLHIIGHSYGGGVALAASIYLSSSHPNLQRSLVLIDSIAYPQELPSFVSMLATPVLGPLMIYAIPNSIQVKSLLKKVYFNDATIPQGAIDHYAGNLAKPNAKYATFTTARQMLPVDLQQFSENYSSLSLPVLIVWSRDDEIVPLAIGERLHENLPNSKLIIFSGVGHAVQEEDPSRLLPHLQQFLDAQAHHVPSGL</sequence>
<protein>
    <submittedName>
        <fullName evidence="2">Pimeloyl-ACP methyl ester carboxylesterase</fullName>
    </submittedName>
</protein>
<dbReference type="Proteomes" id="UP000236753">
    <property type="component" value="Unassembled WGS sequence"/>
</dbReference>